<comment type="caution">
    <text evidence="2">The sequence shown here is derived from an EMBL/GenBank/DDBJ whole genome shotgun (WGS) entry which is preliminary data.</text>
</comment>
<dbReference type="SUPFAM" id="SSF52833">
    <property type="entry name" value="Thioredoxin-like"/>
    <property type="match status" value="1"/>
</dbReference>
<gene>
    <name evidence="2" type="ORF">GCM10009539_70370</name>
</gene>
<dbReference type="PANTHER" id="PTHR13887">
    <property type="entry name" value="GLUTATHIONE S-TRANSFERASE KAPPA"/>
    <property type="match status" value="1"/>
</dbReference>
<evidence type="ECO:0000259" key="1">
    <source>
        <dbReference type="Pfam" id="PF01323"/>
    </source>
</evidence>
<accession>A0ABN0V315</accession>
<organism evidence="2 3">
    <name type="scientific">Cryptosporangium japonicum</name>
    <dbReference type="NCBI Taxonomy" id="80872"/>
    <lineage>
        <taxon>Bacteria</taxon>
        <taxon>Bacillati</taxon>
        <taxon>Actinomycetota</taxon>
        <taxon>Actinomycetes</taxon>
        <taxon>Cryptosporangiales</taxon>
        <taxon>Cryptosporangiaceae</taxon>
        <taxon>Cryptosporangium</taxon>
    </lineage>
</organism>
<dbReference type="InterPro" id="IPR001853">
    <property type="entry name" value="DSBA-like_thioredoxin_dom"/>
</dbReference>
<dbReference type="InterPro" id="IPR036249">
    <property type="entry name" value="Thioredoxin-like_sf"/>
</dbReference>
<evidence type="ECO:0000313" key="2">
    <source>
        <dbReference type="EMBL" id="GAA0272876.1"/>
    </source>
</evidence>
<name>A0ABN0V315_9ACTN</name>
<dbReference type="Gene3D" id="3.40.30.10">
    <property type="entry name" value="Glutaredoxin"/>
    <property type="match status" value="1"/>
</dbReference>
<sequence>MRVDIWSDIGCPWCYVGKRRFENALAAFEHRDDVEVVYHSFELDPSHPTEKTVPVTEMLVGKFGMPKAQVEAAEKRLEDTAAAEGLAYDHGRHAGNTFDFHRLAHWAAEQGKQQDLLDHAYTVHFGEAKSVHTVDALVELAAGAGLDPDRAREVLTDKNRYADDVRADENQARELGISGVPFYVLDMKYGVSGAQPTEVFAEALARAHSGA</sequence>
<dbReference type="Pfam" id="PF01323">
    <property type="entry name" value="DSBA"/>
    <property type="match status" value="1"/>
</dbReference>
<reference evidence="2 3" key="1">
    <citation type="journal article" date="2019" name="Int. J. Syst. Evol. Microbiol.">
        <title>The Global Catalogue of Microorganisms (GCM) 10K type strain sequencing project: providing services to taxonomists for standard genome sequencing and annotation.</title>
        <authorList>
            <consortium name="The Broad Institute Genomics Platform"/>
            <consortium name="The Broad Institute Genome Sequencing Center for Infectious Disease"/>
            <person name="Wu L."/>
            <person name="Ma J."/>
        </authorList>
    </citation>
    <scope>NUCLEOTIDE SEQUENCE [LARGE SCALE GENOMIC DNA]</scope>
    <source>
        <strain evidence="2 3">JCM 10425</strain>
    </source>
</reference>
<dbReference type="CDD" id="cd03024">
    <property type="entry name" value="DsbA_FrnE"/>
    <property type="match status" value="1"/>
</dbReference>
<proteinExistence type="predicted"/>
<keyword evidence="3" id="KW-1185">Reference proteome</keyword>
<protein>
    <submittedName>
        <fullName evidence="2">DsbA family oxidoreductase</fullName>
    </submittedName>
</protein>
<dbReference type="RefSeq" id="WP_344653270.1">
    <property type="nucleotide sequence ID" value="NZ_BAAAGX010000032.1"/>
</dbReference>
<dbReference type="EMBL" id="BAAAGX010000032">
    <property type="protein sequence ID" value="GAA0272876.1"/>
    <property type="molecule type" value="Genomic_DNA"/>
</dbReference>
<evidence type="ECO:0000313" key="3">
    <source>
        <dbReference type="Proteomes" id="UP001500967"/>
    </source>
</evidence>
<dbReference type="Proteomes" id="UP001500967">
    <property type="component" value="Unassembled WGS sequence"/>
</dbReference>
<feature type="domain" description="DSBA-like thioredoxin" evidence="1">
    <location>
        <begin position="2"/>
        <end position="205"/>
    </location>
</feature>
<dbReference type="PANTHER" id="PTHR13887:SF41">
    <property type="entry name" value="THIOREDOXIN SUPERFAMILY PROTEIN"/>
    <property type="match status" value="1"/>
</dbReference>